<evidence type="ECO:0000256" key="15">
    <source>
        <dbReference type="ARBA" id="ARBA00023125"/>
    </source>
</evidence>
<evidence type="ECO:0000256" key="7">
    <source>
        <dbReference type="ARBA" id="ARBA00022722"/>
    </source>
</evidence>
<evidence type="ECO:0000256" key="14">
    <source>
        <dbReference type="ARBA" id="ARBA00023124"/>
    </source>
</evidence>
<evidence type="ECO:0000259" key="16">
    <source>
        <dbReference type="PROSITE" id="PS52020"/>
    </source>
</evidence>
<protein>
    <submittedName>
        <fullName evidence="17">Replication-associated protein</fullName>
    </submittedName>
</protein>
<keyword evidence="4" id="KW-0808">Transferase</keyword>
<dbReference type="EMBL" id="MK570200">
    <property type="protein sequence ID" value="QDJ95283.1"/>
    <property type="molecule type" value="Genomic_DNA"/>
</dbReference>
<keyword evidence="13" id="KW-0067">ATP-binding</keyword>
<keyword evidence="6" id="KW-0235">DNA replication</keyword>
<keyword evidence="8" id="KW-0479">Metal-binding</keyword>
<keyword evidence="7" id="KW-0540">Nuclease</keyword>
<evidence type="ECO:0000256" key="4">
    <source>
        <dbReference type="ARBA" id="ARBA00022679"/>
    </source>
</evidence>
<evidence type="ECO:0000256" key="9">
    <source>
        <dbReference type="ARBA" id="ARBA00022741"/>
    </source>
</evidence>
<evidence type="ECO:0000256" key="11">
    <source>
        <dbReference type="ARBA" id="ARBA00022801"/>
    </source>
</evidence>
<dbReference type="GO" id="GO:0042025">
    <property type="term" value="C:host cell nucleus"/>
    <property type="evidence" value="ECO:0007669"/>
    <property type="project" value="UniProtKB-SubCell"/>
</dbReference>
<accession>A0A514TS08</accession>
<evidence type="ECO:0000256" key="8">
    <source>
        <dbReference type="ARBA" id="ARBA00022723"/>
    </source>
</evidence>
<dbReference type="GO" id="GO:0004386">
    <property type="term" value="F:helicase activity"/>
    <property type="evidence" value="ECO:0007669"/>
    <property type="project" value="UniProtKB-KW"/>
</dbReference>
<dbReference type="Gene3D" id="3.40.1310.20">
    <property type="match status" value="1"/>
</dbReference>
<dbReference type="RefSeq" id="YP_010798232.1">
    <property type="nucleotide sequence ID" value="NC_076374.1"/>
</dbReference>
<keyword evidence="12" id="KW-0347">Helicase</keyword>
<comment type="cofactor">
    <cofactor evidence="1">
        <name>Mg(2+)</name>
        <dbReference type="ChEBI" id="CHEBI:18420"/>
    </cofactor>
</comment>
<comment type="subcellular location">
    <subcellularLocation>
        <location evidence="2">Host nucleus</location>
    </subcellularLocation>
</comment>
<dbReference type="GO" id="GO:0005524">
    <property type="term" value="F:ATP binding"/>
    <property type="evidence" value="ECO:0007669"/>
    <property type="project" value="UniProtKB-KW"/>
</dbReference>
<proteinExistence type="predicted"/>
<dbReference type="PROSITE" id="PS52020">
    <property type="entry name" value="CRESS_DNA_REP"/>
    <property type="match status" value="1"/>
</dbReference>
<keyword evidence="15" id="KW-0238">DNA-binding</keyword>
<dbReference type="GO" id="GO:0016787">
    <property type="term" value="F:hydrolase activity"/>
    <property type="evidence" value="ECO:0007669"/>
    <property type="project" value="UniProtKB-KW"/>
</dbReference>
<dbReference type="GO" id="GO:0006260">
    <property type="term" value="P:DNA replication"/>
    <property type="evidence" value="ECO:0007669"/>
    <property type="project" value="UniProtKB-KW"/>
</dbReference>
<sequence length="244" mass="28639">MKVYLITAPRSTPKKALKIMIEKNDCKKWIIGWEKGKNGYEHFQIRVETSNDNFFAWVKYHIPQAHIEESNHQFTDQYERKEGRFISASDTNEIRKVRYGKPRHEQKAVIEALRHSNDREIVVWYDPKGNSGKSWLACHLWETGQAHICQSQDNVKGMIQDIASDYMNNGYRPYLVIDIPRTWKWTDDLCCAIERAKDGLIKDTRYNAKTIDIRGVKILVCTNSMPKLTKLSADRWVIKSFERT</sequence>
<evidence type="ECO:0000256" key="6">
    <source>
        <dbReference type="ARBA" id="ARBA00022705"/>
    </source>
</evidence>
<keyword evidence="5" id="KW-0548">Nucleotidyltransferase</keyword>
<dbReference type="GeneID" id="80536350"/>
<evidence type="ECO:0000256" key="2">
    <source>
        <dbReference type="ARBA" id="ARBA00004147"/>
    </source>
</evidence>
<keyword evidence="9" id="KW-0547">Nucleotide-binding</keyword>
<evidence type="ECO:0000256" key="10">
    <source>
        <dbReference type="ARBA" id="ARBA00022759"/>
    </source>
</evidence>
<dbReference type="GO" id="GO:0016779">
    <property type="term" value="F:nucleotidyltransferase activity"/>
    <property type="evidence" value="ECO:0007669"/>
    <property type="project" value="UniProtKB-KW"/>
</dbReference>
<evidence type="ECO:0000256" key="12">
    <source>
        <dbReference type="ARBA" id="ARBA00022806"/>
    </source>
</evidence>
<reference evidence="17" key="1">
    <citation type="submission" date="2019-02" db="EMBL/GenBank/DDBJ databases">
        <title>Diverse ssDNA viruses associated with capybara (Hydrochoerus hydrochaeris) in Brazil.</title>
        <authorList>
            <person name="Fontenele R.S."/>
            <person name="Lamas N.S."/>
            <person name="Lacorte C."/>
            <person name="Varsani A."/>
            <person name="Ribeiro S.G."/>
        </authorList>
    </citation>
    <scope>NUCLEOTIDE SEQUENCE</scope>
    <source>
        <strain evidence="17">Cap1_104</strain>
    </source>
</reference>
<dbReference type="GO" id="GO:0003677">
    <property type="term" value="F:DNA binding"/>
    <property type="evidence" value="ECO:0007669"/>
    <property type="project" value="UniProtKB-KW"/>
</dbReference>
<gene>
    <name evidence="17" type="primary">rep</name>
</gene>
<evidence type="ECO:0000313" key="18">
    <source>
        <dbReference type="Proteomes" id="UP000677071"/>
    </source>
</evidence>
<dbReference type="GO" id="GO:0046872">
    <property type="term" value="F:metal ion binding"/>
    <property type="evidence" value="ECO:0007669"/>
    <property type="project" value="UniProtKB-KW"/>
</dbReference>
<dbReference type="Proteomes" id="UP000677071">
    <property type="component" value="Segment"/>
</dbReference>
<keyword evidence="10" id="KW-0255">Endonuclease</keyword>
<evidence type="ECO:0000313" key="17">
    <source>
        <dbReference type="EMBL" id="QDJ95283.1"/>
    </source>
</evidence>
<keyword evidence="11" id="KW-0378">Hydrolase</keyword>
<evidence type="ECO:0000256" key="13">
    <source>
        <dbReference type="ARBA" id="ARBA00022840"/>
    </source>
</evidence>
<keyword evidence="3" id="KW-1048">Host nucleus</keyword>
<evidence type="ECO:0000256" key="3">
    <source>
        <dbReference type="ARBA" id="ARBA00022562"/>
    </source>
</evidence>
<evidence type="ECO:0000256" key="1">
    <source>
        <dbReference type="ARBA" id="ARBA00001946"/>
    </source>
</evidence>
<keyword evidence="14" id="KW-0190">Covalent protein-DNA linkage</keyword>
<evidence type="ECO:0000256" key="5">
    <source>
        <dbReference type="ARBA" id="ARBA00022695"/>
    </source>
</evidence>
<dbReference type="GO" id="GO:0004519">
    <property type="term" value="F:endonuclease activity"/>
    <property type="evidence" value="ECO:0007669"/>
    <property type="project" value="UniProtKB-KW"/>
</dbReference>
<keyword evidence="18" id="KW-1185">Reference proteome</keyword>
<name>A0A514TS08_9VIRU</name>
<feature type="domain" description="CRESS-DNA virus Rep endonuclease" evidence="16">
    <location>
        <begin position="1"/>
        <end position="102"/>
    </location>
</feature>
<dbReference type="InterPro" id="IPR049912">
    <property type="entry name" value="CRESS_DNA_REP"/>
</dbReference>
<dbReference type="KEGG" id="vg:80536350"/>
<organism evidence="17 18">
    <name type="scientific">Capybara associated smacovirus 1_cap1_104</name>
    <dbReference type="NCBI Taxonomy" id="2585076"/>
    <lineage>
        <taxon>Viruses</taxon>
        <taxon>Monodnaviria</taxon>
        <taxon>Shotokuvirae</taxon>
        <taxon>Cressdnaviricota</taxon>
        <taxon>Arfiviricetes</taxon>
        <taxon>Cremevirales</taxon>
        <taxon>Smacoviridae</taxon>
        <taxon>Porprismacovirus</taxon>
        <taxon>Porprismacovirus capas1</taxon>
    </lineage>
</organism>